<protein>
    <recommendedName>
        <fullName evidence="4">Integral membrane protein</fullName>
    </recommendedName>
</protein>
<reference evidence="3" key="1">
    <citation type="journal article" date="2020" name="Microorganisms">
        <title>Isolation, Genomic and Metabolomic Characterization of Streptomyces tendae VITAKN with Quorum Sensing Inhibitory Activity from Southern India.</title>
        <authorList>
            <person name="Ishaque N.M."/>
            <person name="Burgsdorf I."/>
            <person name="Limlingan Malit J.J."/>
            <person name="Saha S."/>
            <person name="Teta R."/>
            <person name="Ewe D."/>
            <person name="Kannabiran K."/>
            <person name="Hrouzek P."/>
            <person name="Steindler L."/>
            <person name="Costantino V."/>
            <person name="Saurav K."/>
        </authorList>
    </citation>
    <scope>NUCLEOTIDE SEQUENCE</scope>
    <source>
        <strain evidence="3">VITAKN</strain>
    </source>
</reference>
<feature type="transmembrane region" description="Helical" evidence="2">
    <location>
        <begin position="360"/>
        <end position="380"/>
    </location>
</feature>
<feature type="transmembrane region" description="Helical" evidence="2">
    <location>
        <begin position="107"/>
        <end position="128"/>
    </location>
</feature>
<gene>
    <name evidence="3" type="ORF">GUR47_13585</name>
</gene>
<feature type="compositionally biased region" description="Pro residues" evidence="1">
    <location>
        <begin position="671"/>
        <end position="684"/>
    </location>
</feature>
<keyword evidence="2" id="KW-1133">Transmembrane helix</keyword>
<accession>A0A6B3QKG0</accession>
<name>A0A6B3QKG0_STRTE</name>
<proteinExistence type="predicted"/>
<feature type="transmembrane region" description="Helical" evidence="2">
    <location>
        <begin position="446"/>
        <end position="465"/>
    </location>
</feature>
<feature type="transmembrane region" description="Helical" evidence="2">
    <location>
        <begin position="140"/>
        <end position="161"/>
    </location>
</feature>
<feature type="transmembrane region" description="Helical" evidence="2">
    <location>
        <begin position="68"/>
        <end position="87"/>
    </location>
</feature>
<feature type="transmembrane region" description="Helical" evidence="2">
    <location>
        <begin position="265"/>
        <end position="288"/>
    </location>
</feature>
<sequence>MRGNLTAQRIGGSAMSASTSVGTKGYGTGVPWGDVLLSAIASVSWALIGMAGTAALGLHLLDADAAGALGPMTAAVVALGAGGSVTPAGDVSSFGLKGAEAHTAIEITPLGVGLVGALFLSFFFLRSLRAAGVVVAPAELLARAGAVVALFVAMTGGLAWAGHDVVTIDGASLGLDDLPGGDGGGGGLEIPGLGDVGDIGGLLPDRVGDLVDARAAVGFTVDTAPTLLGGLVWSAGVLLIALLASRRTPLPRGCEGLHRVLRPAVSALVTVALTAVAAGLAAAAWAAMGDDHPRRIAGAALLGAPNGVWLGVPLGLFVPWDGRATGALVGVLPTPLDDLLGSGAQEPVTLGRLAELDGRMWLLGVAAALMMLLAGVLTAVRTPVGPGDARPLVFAGRCALRLGVATAVMLPLPALLTEVSVDASLSVLGIDAFGAGLDLRGHLGPALLLGAAWGTGAGAAGALLARVSGAAGARASGLARSAGAVPGAVTAAVTESAVAGGPPYAGSSSGPYRPSTPHRPPGPDTNPYLRWREGPWSGDARAPGAGEPLGEPEDARPAGTAPARRDAGPPPGPGHTGSGAQPPAGPGQGQRQAQRGGSGAGREGDDPGRYGAEAGREDGGAGPWSDEAHPWSDDDVYGAPTVAGPLEPRPGKPPRRPRRPGERPPSRPWGEGPPPPPPPPPAPPRRPRDGQ</sequence>
<organism evidence="3">
    <name type="scientific">Streptomyces tendae</name>
    <dbReference type="NCBI Taxonomy" id="1932"/>
    <lineage>
        <taxon>Bacteria</taxon>
        <taxon>Bacillati</taxon>
        <taxon>Actinomycetota</taxon>
        <taxon>Actinomycetes</taxon>
        <taxon>Kitasatosporales</taxon>
        <taxon>Streptomycetaceae</taxon>
        <taxon>Streptomyces</taxon>
    </lineage>
</organism>
<evidence type="ECO:0008006" key="4">
    <source>
        <dbReference type="Google" id="ProtNLM"/>
    </source>
</evidence>
<feature type="compositionally biased region" description="Low complexity" evidence="1">
    <location>
        <begin position="502"/>
        <end position="515"/>
    </location>
</feature>
<evidence type="ECO:0000313" key="3">
    <source>
        <dbReference type="EMBL" id="NEV87690.1"/>
    </source>
</evidence>
<keyword evidence="2" id="KW-0472">Membrane</keyword>
<feature type="region of interest" description="Disordered" evidence="1">
    <location>
        <begin position="502"/>
        <end position="691"/>
    </location>
</feature>
<dbReference type="InterPro" id="IPR047724">
    <property type="entry name" value="Streptophobe"/>
</dbReference>
<keyword evidence="2" id="KW-0812">Transmembrane</keyword>
<evidence type="ECO:0000256" key="2">
    <source>
        <dbReference type="SAM" id="Phobius"/>
    </source>
</evidence>
<feature type="transmembrane region" description="Helical" evidence="2">
    <location>
        <begin position="35"/>
        <end position="61"/>
    </location>
</feature>
<evidence type="ECO:0000256" key="1">
    <source>
        <dbReference type="SAM" id="MobiDB-lite"/>
    </source>
</evidence>
<feature type="transmembrane region" description="Helical" evidence="2">
    <location>
        <begin position="227"/>
        <end position="244"/>
    </location>
</feature>
<dbReference type="EMBL" id="JAAIFS010000002">
    <property type="protein sequence ID" value="NEV87690.1"/>
    <property type="molecule type" value="Genomic_DNA"/>
</dbReference>
<dbReference type="AlphaFoldDB" id="A0A6B3QKG0"/>
<comment type="caution">
    <text evidence="3">The sequence shown here is derived from an EMBL/GenBank/DDBJ whole genome shotgun (WGS) entry which is preliminary data.</text>
</comment>
<dbReference type="NCBIfam" id="NF038391">
    <property type="entry name" value="streptophobe"/>
    <property type="match status" value="1"/>
</dbReference>
<feature type="compositionally biased region" description="Basic and acidic residues" evidence="1">
    <location>
        <begin position="602"/>
        <end position="619"/>
    </location>
</feature>